<dbReference type="AlphaFoldDB" id="A0A6M4GG44"/>
<keyword evidence="1" id="KW-0614">Plasmid</keyword>
<proteinExistence type="predicted"/>
<dbReference type="EMBL" id="CP053022">
    <property type="protein sequence ID" value="QJR05886.1"/>
    <property type="molecule type" value="Genomic_DNA"/>
</dbReference>
<dbReference type="Pfam" id="PF05717">
    <property type="entry name" value="TnpB_IS66"/>
    <property type="match status" value="1"/>
</dbReference>
<evidence type="ECO:0000313" key="2">
    <source>
        <dbReference type="Proteomes" id="UP000502611"/>
    </source>
</evidence>
<dbReference type="PANTHER" id="PTHR36455:SF1">
    <property type="entry name" value="BLR8292 PROTEIN"/>
    <property type="match status" value="1"/>
</dbReference>
<dbReference type="NCBIfam" id="NF033819">
    <property type="entry name" value="IS66_TnpB"/>
    <property type="match status" value="1"/>
</dbReference>
<accession>A0A6M4GG44</accession>
<sequence length="117" mass="12976">MISLAPGTKVYLASKPVSMRLGFDGLAALVRPLFAVEPYGGHVFLFRSKSGNYLKALHWDGTGLCLFAKRLERSRFVWPPLIEGGVVLTPAQFALLIEAMDWRRTVAPDPPRLPVQI</sequence>
<dbReference type="PANTHER" id="PTHR36455">
    <property type="match status" value="1"/>
</dbReference>
<evidence type="ECO:0000313" key="1">
    <source>
        <dbReference type="EMBL" id="QJR05886.1"/>
    </source>
</evidence>
<reference evidence="1 2" key="1">
    <citation type="submission" date="2020-04" db="EMBL/GenBank/DDBJ databases">
        <title>The Whole Genome Analysis of High salt-tolerant Sphingobium yanoikuyae YC-XJ2 with Aryl organophosphorus flame retardants (aryl-OPFRs)-degrading capacity and characteristics of Related phosphotriesterase.</title>
        <authorList>
            <person name="Li X."/>
        </authorList>
    </citation>
    <scope>NUCLEOTIDE SEQUENCE [LARGE SCALE GENOMIC DNA]</scope>
    <source>
        <strain evidence="1 2">YC-XJ2</strain>
        <plasmid evidence="2">p-a-sy</plasmid>
    </source>
</reference>
<dbReference type="InterPro" id="IPR008878">
    <property type="entry name" value="Transposase_IS66_Orf2"/>
</dbReference>
<geneLocation type="plasmid" evidence="2">
    <name>p-a-sy</name>
</geneLocation>
<name>A0A6M4GG44_SPHYA</name>
<organism evidence="1 2">
    <name type="scientific">Sphingobium yanoikuyae</name>
    <name type="common">Sphingomonas yanoikuyae</name>
    <dbReference type="NCBI Taxonomy" id="13690"/>
    <lineage>
        <taxon>Bacteria</taxon>
        <taxon>Pseudomonadati</taxon>
        <taxon>Pseudomonadota</taxon>
        <taxon>Alphaproteobacteria</taxon>
        <taxon>Sphingomonadales</taxon>
        <taxon>Sphingomonadaceae</taxon>
        <taxon>Sphingobium</taxon>
    </lineage>
</organism>
<gene>
    <name evidence="1" type="primary">tnpB</name>
    <name evidence="1" type="ORF">HH800_27080</name>
</gene>
<protein>
    <submittedName>
        <fullName evidence="1">IS66 family insertion sequence element accessory protein TnpB</fullName>
    </submittedName>
</protein>
<dbReference type="RefSeq" id="WP_009822160.1">
    <property type="nucleotide sequence ID" value="NZ_CP053022.1"/>
</dbReference>
<dbReference type="Proteomes" id="UP000502611">
    <property type="component" value="Plasmid p-A-Sy"/>
</dbReference>